<proteinExistence type="predicted"/>
<keyword evidence="3" id="KW-1185">Reference proteome</keyword>
<name>A0ABQ5C0Y4_9ASTR</name>
<evidence type="ECO:0000313" key="3">
    <source>
        <dbReference type="Proteomes" id="UP001151760"/>
    </source>
</evidence>
<reference evidence="2" key="2">
    <citation type="submission" date="2022-01" db="EMBL/GenBank/DDBJ databases">
        <authorList>
            <person name="Yamashiro T."/>
            <person name="Shiraishi A."/>
            <person name="Satake H."/>
            <person name="Nakayama K."/>
        </authorList>
    </citation>
    <scope>NUCLEOTIDE SEQUENCE</scope>
</reference>
<dbReference type="EMBL" id="BQNB010013779">
    <property type="protein sequence ID" value="GJT20179.1"/>
    <property type="molecule type" value="Genomic_DNA"/>
</dbReference>
<comment type="caution">
    <text evidence="2">The sequence shown here is derived from an EMBL/GenBank/DDBJ whole genome shotgun (WGS) entry which is preliminary data.</text>
</comment>
<reference evidence="2" key="1">
    <citation type="journal article" date="2022" name="Int. J. Mol. Sci.">
        <title>Draft Genome of Tanacetum Coccineum: Genomic Comparison of Closely Related Tanacetum-Family Plants.</title>
        <authorList>
            <person name="Yamashiro T."/>
            <person name="Shiraishi A."/>
            <person name="Nakayama K."/>
            <person name="Satake H."/>
        </authorList>
    </citation>
    <scope>NUCLEOTIDE SEQUENCE</scope>
</reference>
<dbReference type="Proteomes" id="UP001151760">
    <property type="component" value="Unassembled WGS sequence"/>
</dbReference>
<feature type="compositionally biased region" description="Basic and acidic residues" evidence="1">
    <location>
        <begin position="123"/>
        <end position="141"/>
    </location>
</feature>
<evidence type="ECO:0000313" key="2">
    <source>
        <dbReference type="EMBL" id="GJT20179.1"/>
    </source>
</evidence>
<feature type="region of interest" description="Disordered" evidence="1">
    <location>
        <begin position="123"/>
        <end position="174"/>
    </location>
</feature>
<sequence>MTSSAANPTPTAIYLRRPNTVVAPPPEIMFLRRFYRFNRANGSDKIEEAASPTPAAIYLRRPDIVVAPPPEIMFLRRFYGVNSANGSDKIKEAIVVVKDLGGSIVEVDDVVSEDGEAIDGVKVSKGEDLGKSDDVASRDGEGGAEIENEGEVKVSESEIGGSNGGEVKASESEMGVNGGTVNKVILEKKQVEISTKVSLPIGVSGLTPSLLLDFLLRTFENLIATEWFVVFNNFGSTLFTVFVGFFRAIWTLANALEYGREDLRKLLDGVNVKRIILPNGVKFENHKRLTSPDL</sequence>
<gene>
    <name evidence="2" type="ORF">Tco_0878885</name>
</gene>
<evidence type="ECO:0000256" key="1">
    <source>
        <dbReference type="SAM" id="MobiDB-lite"/>
    </source>
</evidence>
<accession>A0ABQ5C0Y4</accession>
<organism evidence="2 3">
    <name type="scientific">Tanacetum coccineum</name>
    <dbReference type="NCBI Taxonomy" id="301880"/>
    <lineage>
        <taxon>Eukaryota</taxon>
        <taxon>Viridiplantae</taxon>
        <taxon>Streptophyta</taxon>
        <taxon>Embryophyta</taxon>
        <taxon>Tracheophyta</taxon>
        <taxon>Spermatophyta</taxon>
        <taxon>Magnoliopsida</taxon>
        <taxon>eudicotyledons</taxon>
        <taxon>Gunneridae</taxon>
        <taxon>Pentapetalae</taxon>
        <taxon>asterids</taxon>
        <taxon>campanulids</taxon>
        <taxon>Asterales</taxon>
        <taxon>Asteraceae</taxon>
        <taxon>Asteroideae</taxon>
        <taxon>Anthemideae</taxon>
        <taxon>Anthemidinae</taxon>
        <taxon>Tanacetum</taxon>
    </lineage>
</organism>
<protein>
    <submittedName>
        <fullName evidence="2">Uncharacterized protein</fullName>
    </submittedName>
</protein>